<organism evidence="1">
    <name type="scientific">Mesocestoides corti</name>
    <name type="common">Flatworm</name>
    <dbReference type="NCBI Taxonomy" id="53468"/>
    <lineage>
        <taxon>Eukaryota</taxon>
        <taxon>Metazoa</taxon>
        <taxon>Spiralia</taxon>
        <taxon>Lophotrochozoa</taxon>
        <taxon>Platyhelminthes</taxon>
        <taxon>Cestoda</taxon>
        <taxon>Eucestoda</taxon>
        <taxon>Cyclophyllidea</taxon>
        <taxon>Mesocestoididae</taxon>
        <taxon>Mesocestoides</taxon>
    </lineage>
</organism>
<proteinExistence type="predicted"/>
<accession>A0A5K3FCS1</accession>
<evidence type="ECO:0000313" key="1">
    <source>
        <dbReference type="WBParaSite" id="MCU_007117-RA"/>
    </source>
</evidence>
<protein>
    <submittedName>
        <fullName evidence="1">MHD1 domain-containing protein</fullName>
    </submittedName>
</protein>
<sequence length="132" mass="14733">MVRAAVHRKGLLLRSNRPPRVDQRADPLTGPGFGRIGSCPPAANPAANAAGSWLDGAANPLAANRHRRGGARICPRQDRLLLLLHLRQRRRCLRHTQPLPLTTRCCLFLTTFFAIYLSSDFANDLFINYVHE</sequence>
<dbReference type="WBParaSite" id="MCU_007117-RA">
    <property type="protein sequence ID" value="MCU_007117-RA"/>
    <property type="gene ID" value="MCU_007117"/>
</dbReference>
<dbReference type="AlphaFoldDB" id="A0A5K3FCS1"/>
<name>A0A5K3FCS1_MESCO</name>
<reference evidence="1" key="1">
    <citation type="submission" date="2019-11" db="UniProtKB">
        <authorList>
            <consortium name="WormBaseParasite"/>
        </authorList>
    </citation>
    <scope>IDENTIFICATION</scope>
</reference>